<dbReference type="OrthoDB" id="9815231at2"/>
<name>A0A4R1R8I6_9FLAO</name>
<dbReference type="RefSeq" id="WP_132219501.1">
    <property type="nucleotide sequence ID" value="NZ_SLUP01000021.1"/>
</dbReference>
<sequence length="69" mass="8060">MTEENHCYENALAERVNGILKDEFYLDQTFTNIAHAKRATKNAINLYNQIRLHLSLDFKTPNMVYKLTA</sequence>
<dbReference type="AlphaFoldDB" id="A0A4R1R8I6"/>
<proteinExistence type="predicted"/>
<feature type="domain" description="Integrase catalytic" evidence="1">
    <location>
        <begin position="1"/>
        <end position="61"/>
    </location>
</feature>
<dbReference type="Gene3D" id="3.30.420.10">
    <property type="entry name" value="Ribonuclease H-like superfamily/Ribonuclease H"/>
    <property type="match status" value="1"/>
</dbReference>
<dbReference type="GO" id="GO:0003676">
    <property type="term" value="F:nucleic acid binding"/>
    <property type="evidence" value="ECO:0007669"/>
    <property type="project" value="InterPro"/>
</dbReference>
<evidence type="ECO:0000313" key="2">
    <source>
        <dbReference type="EMBL" id="TCL61971.1"/>
    </source>
</evidence>
<dbReference type="Pfam" id="PF13683">
    <property type="entry name" value="rve_3"/>
    <property type="match status" value="1"/>
</dbReference>
<dbReference type="InterPro" id="IPR050900">
    <property type="entry name" value="Transposase_IS3/IS150/IS904"/>
</dbReference>
<keyword evidence="3" id="KW-1185">Reference proteome</keyword>
<organism evidence="2 3">
    <name type="scientific">Mariniflexile fucanivorans</name>
    <dbReference type="NCBI Taxonomy" id="264023"/>
    <lineage>
        <taxon>Bacteria</taxon>
        <taxon>Pseudomonadati</taxon>
        <taxon>Bacteroidota</taxon>
        <taxon>Flavobacteriia</taxon>
        <taxon>Flavobacteriales</taxon>
        <taxon>Flavobacteriaceae</taxon>
        <taxon>Mariniflexile</taxon>
    </lineage>
</organism>
<dbReference type="InterPro" id="IPR036397">
    <property type="entry name" value="RNaseH_sf"/>
</dbReference>
<protein>
    <submittedName>
        <fullName evidence="2">Integrase-like protein</fullName>
    </submittedName>
</protein>
<dbReference type="GO" id="GO:0015074">
    <property type="term" value="P:DNA integration"/>
    <property type="evidence" value="ECO:0007669"/>
    <property type="project" value="InterPro"/>
</dbReference>
<gene>
    <name evidence="2" type="ORF">EV196_1217</name>
</gene>
<reference evidence="2 3" key="1">
    <citation type="submission" date="2019-03" db="EMBL/GenBank/DDBJ databases">
        <title>Genomic Encyclopedia of Type Strains, Phase IV (KMG-IV): sequencing the most valuable type-strain genomes for metagenomic binning, comparative biology and taxonomic classification.</title>
        <authorList>
            <person name="Goeker M."/>
        </authorList>
    </citation>
    <scope>NUCLEOTIDE SEQUENCE [LARGE SCALE GENOMIC DNA]</scope>
    <source>
        <strain evidence="2 3">DSM 18792</strain>
    </source>
</reference>
<dbReference type="PANTHER" id="PTHR46889:SF5">
    <property type="entry name" value="INTEGRASE PROTEIN"/>
    <property type="match status" value="1"/>
</dbReference>
<dbReference type="SUPFAM" id="SSF53098">
    <property type="entry name" value="Ribonuclease H-like"/>
    <property type="match status" value="1"/>
</dbReference>
<dbReference type="InterPro" id="IPR001584">
    <property type="entry name" value="Integrase_cat-core"/>
</dbReference>
<evidence type="ECO:0000259" key="1">
    <source>
        <dbReference type="Pfam" id="PF13683"/>
    </source>
</evidence>
<comment type="caution">
    <text evidence="2">The sequence shown here is derived from an EMBL/GenBank/DDBJ whole genome shotgun (WGS) entry which is preliminary data.</text>
</comment>
<accession>A0A4R1R8I6</accession>
<evidence type="ECO:0000313" key="3">
    <source>
        <dbReference type="Proteomes" id="UP000295455"/>
    </source>
</evidence>
<dbReference type="InterPro" id="IPR012337">
    <property type="entry name" value="RNaseH-like_sf"/>
</dbReference>
<dbReference type="PANTHER" id="PTHR46889">
    <property type="entry name" value="TRANSPOSASE INSF FOR INSERTION SEQUENCE IS3B-RELATED"/>
    <property type="match status" value="1"/>
</dbReference>
<dbReference type="Proteomes" id="UP000295455">
    <property type="component" value="Unassembled WGS sequence"/>
</dbReference>
<dbReference type="EMBL" id="SLUP01000021">
    <property type="protein sequence ID" value="TCL61971.1"/>
    <property type="molecule type" value="Genomic_DNA"/>
</dbReference>